<gene>
    <name evidence="2" type="ORF">K7X08_031041</name>
</gene>
<dbReference type="EMBL" id="JAJAGQ010000005">
    <property type="protein sequence ID" value="KAJ8562589.1"/>
    <property type="molecule type" value="Genomic_DNA"/>
</dbReference>
<feature type="transmembrane region" description="Helical" evidence="1">
    <location>
        <begin position="49"/>
        <end position="71"/>
    </location>
</feature>
<comment type="caution">
    <text evidence="2">The sequence shown here is derived from an EMBL/GenBank/DDBJ whole genome shotgun (WGS) entry which is preliminary data.</text>
</comment>
<sequence>MKKAAATSLGRTVREKAADVSDFVFNVALKWLRIELNDFGSGFGFSDRIGYFFAVSFVLFGFAGSFFCWCWTSDWA</sequence>
<evidence type="ECO:0000313" key="2">
    <source>
        <dbReference type="EMBL" id="KAJ8562589.1"/>
    </source>
</evidence>
<keyword evidence="1" id="KW-0472">Membrane</keyword>
<protein>
    <submittedName>
        <fullName evidence="2">Uncharacterized protein</fullName>
    </submittedName>
</protein>
<dbReference type="Proteomes" id="UP001152561">
    <property type="component" value="Unassembled WGS sequence"/>
</dbReference>
<reference evidence="3" key="1">
    <citation type="journal article" date="2023" name="Proc. Natl. Acad. Sci. U.S.A.">
        <title>Genomic and structural basis for evolution of tropane alkaloid biosynthesis.</title>
        <authorList>
            <person name="Wanga Y.-J."/>
            <person name="Taina T."/>
            <person name="Yua J.-Y."/>
            <person name="Lia J."/>
            <person name="Xua B."/>
            <person name="Chenc J."/>
            <person name="D'Auriad J.C."/>
            <person name="Huanga J.-P."/>
            <person name="Huanga S.-X."/>
        </authorList>
    </citation>
    <scope>NUCLEOTIDE SEQUENCE [LARGE SCALE GENOMIC DNA]</scope>
    <source>
        <strain evidence="3">cv. KIB-2019</strain>
    </source>
</reference>
<name>A0A9Q1MPC8_9SOLA</name>
<evidence type="ECO:0000313" key="3">
    <source>
        <dbReference type="Proteomes" id="UP001152561"/>
    </source>
</evidence>
<dbReference type="AlphaFoldDB" id="A0A9Q1MPC8"/>
<keyword evidence="1" id="KW-0812">Transmembrane</keyword>
<keyword evidence="1" id="KW-1133">Transmembrane helix</keyword>
<keyword evidence="3" id="KW-1185">Reference proteome</keyword>
<organism evidence="2 3">
    <name type="scientific">Anisodus acutangulus</name>
    <dbReference type="NCBI Taxonomy" id="402998"/>
    <lineage>
        <taxon>Eukaryota</taxon>
        <taxon>Viridiplantae</taxon>
        <taxon>Streptophyta</taxon>
        <taxon>Embryophyta</taxon>
        <taxon>Tracheophyta</taxon>
        <taxon>Spermatophyta</taxon>
        <taxon>Magnoliopsida</taxon>
        <taxon>eudicotyledons</taxon>
        <taxon>Gunneridae</taxon>
        <taxon>Pentapetalae</taxon>
        <taxon>asterids</taxon>
        <taxon>lamiids</taxon>
        <taxon>Solanales</taxon>
        <taxon>Solanaceae</taxon>
        <taxon>Solanoideae</taxon>
        <taxon>Hyoscyameae</taxon>
        <taxon>Anisodus</taxon>
    </lineage>
</organism>
<proteinExistence type="predicted"/>
<accession>A0A9Q1MPC8</accession>
<evidence type="ECO:0000256" key="1">
    <source>
        <dbReference type="SAM" id="Phobius"/>
    </source>
</evidence>